<organism evidence="3 4">
    <name type="scientific">Carnobacterium alterfunditum</name>
    <dbReference type="NCBI Taxonomy" id="28230"/>
    <lineage>
        <taxon>Bacteria</taxon>
        <taxon>Bacillati</taxon>
        <taxon>Bacillota</taxon>
        <taxon>Bacilli</taxon>
        <taxon>Lactobacillales</taxon>
        <taxon>Carnobacteriaceae</taxon>
        <taxon>Carnobacterium</taxon>
    </lineage>
</organism>
<evidence type="ECO:0000313" key="3">
    <source>
        <dbReference type="EMBL" id="SIN83084.1"/>
    </source>
</evidence>
<proteinExistence type="predicted"/>
<name>A0A1N6EJ98_9LACT</name>
<dbReference type="InterPro" id="IPR025889">
    <property type="entry name" value="GSP17M-like_dom"/>
</dbReference>
<evidence type="ECO:0000313" key="4">
    <source>
        <dbReference type="Proteomes" id="UP000184758"/>
    </source>
</evidence>
<gene>
    <name evidence="3" type="ORF">SAMN05878443_0023</name>
</gene>
<feature type="region of interest" description="Disordered" evidence="1">
    <location>
        <begin position="108"/>
        <end position="134"/>
    </location>
</feature>
<evidence type="ECO:0000256" key="1">
    <source>
        <dbReference type="SAM" id="MobiDB-lite"/>
    </source>
</evidence>
<feature type="domain" description="General stress protein 17M-like" evidence="2">
    <location>
        <begin position="4"/>
        <end position="99"/>
    </location>
</feature>
<dbReference type="OrthoDB" id="2157584at2"/>
<evidence type="ECO:0000259" key="2">
    <source>
        <dbReference type="Pfam" id="PF11181"/>
    </source>
</evidence>
<sequence>MKKILGAYPTLEKTTAKVERLQKEGYRSDNITVVAKEEKIKAIKDHIIAEFEAVTTEEEPDSIWEKVKQVFSNDEDDPLKKYGFNKKQTEDYTKAIKNGEYVVIIDDETEPSSYDQEKRTVPITPTINNSVPGFGAGPIIPGVVKKSGAAKDDSSEDKNP</sequence>
<keyword evidence="4" id="KW-1185">Reference proteome</keyword>
<dbReference type="Proteomes" id="UP000184758">
    <property type="component" value="Unassembled WGS sequence"/>
</dbReference>
<reference evidence="4" key="1">
    <citation type="submission" date="2016-11" db="EMBL/GenBank/DDBJ databases">
        <authorList>
            <person name="Varghese N."/>
            <person name="Submissions S."/>
        </authorList>
    </citation>
    <scope>NUCLEOTIDE SEQUENCE [LARGE SCALE GENOMIC DNA]</scope>
    <source>
        <strain evidence="4">313</strain>
    </source>
</reference>
<dbReference type="RefSeq" id="WP_034546368.1">
    <property type="nucleotide sequence ID" value="NZ_FSRN01000001.1"/>
</dbReference>
<dbReference type="AlphaFoldDB" id="A0A1N6EJ98"/>
<dbReference type="Pfam" id="PF11181">
    <property type="entry name" value="YflT"/>
    <property type="match status" value="1"/>
</dbReference>
<accession>A0A1N6EJ98</accession>
<dbReference type="EMBL" id="FSRN01000001">
    <property type="protein sequence ID" value="SIN83084.1"/>
    <property type="molecule type" value="Genomic_DNA"/>
</dbReference>
<protein>
    <submittedName>
        <fullName evidence="3">Heat induced stress protein YflT</fullName>
    </submittedName>
</protein>